<evidence type="ECO:0000256" key="6">
    <source>
        <dbReference type="SAM" id="MobiDB-lite"/>
    </source>
</evidence>
<evidence type="ECO:0000256" key="1">
    <source>
        <dbReference type="ARBA" id="ARBA00022553"/>
    </source>
</evidence>
<feature type="compositionally biased region" description="Polar residues" evidence="6">
    <location>
        <begin position="148"/>
        <end position="157"/>
    </location>
</feature>
<keyword evidence="5" id="KW-0539">Nucleus</keyword>
<feature type="compositionally biased region" description="Low complexity" evidence="6">
    <location>
        <begin position="493"/>
        <end position="509"/>
    </location>
</feature>
<feature type="compositionally biased region" description="Acidic residues" evidence="6">
    <location>
        <begin position="101"/>
        <end position="114"/>
    </location>
</feature>
<dbReference type="STRING" id="8022.A0A060XVF6"/>
<dbReference type="AlphaFoldDB" id="A0A060XVF6"/>
<sequence>MSESAEPESVSQGMELKGTAGPGWPGGSEHHVGDYSGQLPRTRAFSYSAVHSLERRERARDVEKLCLEETGSFHSHPPTLSLAQCGASEDVTSDEERMVICEEEGDDDVMEDSCPEGSIDLKCKERVTDSDEDEPDGQQAFQPVVRSSLPSSTNTSHADSHSDSTKGDTRGSAGESSERKRKRGMEGGEEGSGESKRGRGGGGHVPSNSIPGSAPITSTPALGYGLTQVLGAVRMAPTVVTNMVCPITSMPIPIASKPMEGSIALSALSGEKKAMLLIGGPGAGGGPFTAGVQAQSPVLQSKMLVPMATVRTGSTPPQPSCLVAPPLPVQNGALPGSKMIQIAPMPMVQTNVHSAGAVLPGSPFPVSMATATVMTSGITPPQTVLLTSPPTRITYVQSGTGGVSTATVQAPPSSGPAYLPSSLTTLGFTAIAPAGQALVHPLVVGQPPWLAPALSPGAPGTGRQLLTAIYPDQNVTLAPDGVSMTSVPPNLAQEVSGQSSSSAVGVQGSKDVTLSHEEGMPHLTAEMEHKPQVEGQAQRKTKTQIKKRA</sequence>
<keyword evidence="3" id="KW-0238">DNA-binding</keyword>
<feature type="compositionally biased region" description="Polar residues" evidence="6">
    <location>
        <begin position="206"/>
        <end position="215"/>
    </location>
</feature>
<dbReference type="PANTHER" id="PTHR13059:SF14">
    <property type="entry name" value="PROTEIN CAPICUA HOMOLOG ISOFORM X1"/>
    <property type="match status" value="1"/>
</dbReference>
<evidence type="ECO:0000256" key="5">
    <source>
        <dbReference type="ARBA" id="ARBA00023242"/>
    </source>
</evidence>
<dbReference type="PaxDb" id="8022-A0A060XVF6"/>
<feature type="region of interest" description="Disordered" evidence="6">
    <location>
        <begin position="493"/>
        <end position="549"/>
    </location>
</feature>
<feature type="region of interest" description="Disordered" evidence="6">
    <location>
        <begin position="1"/>
        <end position="37"/>
    </location>
</feature>
<accession>A0A060XVF6</accession>
<dbReference type="InterPro" id="IPR052412">
    <property type="entry name" value="CC-Dev_Transcription_Reg"/>
</dbReference>
<feature type="compositionally biased region" description="Basic residues" evidence="6">
    <location>
        <begin position="539"/>
        <end position="549"/>
    </location>
</feature>
<evidence type="ECO:0000313" key="8">
    <source>
        <dbReference type="Proteomes" id="UP000193380"/>
    </source>
</evidence>
<evidence type="ECO:0000256" key="2">
    <source>
        <dbReference type="ARBA" id="ARBA00023015"/>
    </source>
</evidence>
<feature type="compositionally biased region" description="Basic and acidic residues" evidence="6">
    <location>
        <begin position="158"/>
        <end position="169"/>
    </location>
</feature>
<dbReference type="Proteomes" id="UP000193380">
    <property type="component" value="Unassembled WGS sequence"/>
</dbReference>
<reference evidence="7" key="1">
    <citation type="journal article" date="2014" name="Nat. Commun.">
        <title>The rainbow trout genome provides novel insights into evolution after whole-genome duplication in vertebrates.</title>
        <authorList>
            <person name="Berthelot C."/>
            <person name="Brunet F."/>
            <person name="Chalopin D."/>
            <person name="Juanchich A."/>
            <person name="Bernard M."/>
            <person name="Noel B."/>
            <person name="Bento P."/>
            <person name="Da Silva C."/>
            <person name="Labadie K."/>
            <person name="Alberti A."/>
            <person name="Aury J.M."/>
            <person name="Louis A."/>
            <person name="Dehais P."/>
            <person name="Bardou P."/>
            <person name="Montfort J."/>
            <person name="Klopp C."/>
            <person name="Cabau C."/>
            <person name="Gaspin C."/>
            <person name="Thorgaard G.H."/>
            <person name="Boussaha M."/>
            <person name="Quillet E."/>
            <person name="Guyomard R."/>
            <person name="Galiana D."/>
            <person name="Bobe J."/>
            <person name="Volff J.N."/>
            <person name="Genet C."/>
            <person name="Wincker P."/>
            <person name="Jaillon O."/>
            <person name="Roest Crollius H."/>
            <person name="Guiguen Y."/>
        </authorList>
    </citation>
    <scope>NUCLEOTIDE SEQUENCE [LARGE SCALE GENOMIC DNA]</scope>
</reference>
<dbReference type="PANTHER" id="PTHR13059">
    <property type="entry name" value="HMG-BOX TRANSCRIPTION FACTOR BBX"/>
    <property type="match status" value="1"/>
</dbReference>
<evidence type="ECO:0000256" key="3">
    <source>
        <dbReference type="ARBA" id="ARBA00023125"/>
    </source>
</evidence>
<dbReference type="GO" id="GO:0000981">
    <property type="term" value="F:DNA-binding transcription factor activity, RNA polymerase II-specific"/>
    <property type="evidence" value="ECO:0007669"/>
    <property type="project" value="TreeGrafter"/>
</dbReference>
<gene>
    <name evidence="7" type="ORF">GSONMT00052031001</name>
</gene>
<feature type="compositionally biased region" description="Basic and acidic residues" evidence="6">
    <location>
        <begin position="119"/>
        <end position="129"/>
    </location>
</feature>
<name>A0A060XVF6_ONCMY</name>
<keyword evidence="1" id="KW-0597">Phosphoprotein</keyword>
<proteinExistence type="predicted"/>
<dbReference type="GO" id="GO:0005634">
    <property type="term" value="C:nucleus"/>
    <property type="evidence" value="ECO:0007669"/>
    <property type="project" value="TreeGrafter"/>
</dbReference>
<protein>
    <submittedName>
        <fullName evidence="7">Uncharacterized protein</fullName>
    </submittedName>
</protein>
<feature type="region of interest" description="Disordered" evidence="6">
    <location>
        <begin position="71"/>
        <end position="215"/>
    </location>
</feature>
<evidence type="ECO:0000256" key="4">
    <source>
        <dbReference type="ARBA" id="ARBA00023163"/>
    </source>
</evidence>
<dbReference type="EMBL" id="FR905706">
    <property type="protein sequence ID" value="CDQ81109.1"/>
    <property type="molecule type" value="Genomic_DNA"/>
</dbReference>
<keyword evidence="2" id="KW-0805">Transcription regulation</keyword>
<organism evidence="7 8">
    <name type="scientific">Oncorhynchus mykiss</name>
    <name type="common">Rainbow trout</name>
    <name type="synonym">Salmo gairdneri</name>
    <dbReference type="NCBI Taxonomy" id="8022"/>
    <lineage>
        <taxon>Eukaryota</taxon>
        <taxon>Metazoa</taxon>
        <taxon>Chordata</taxon>
        <taxon>Craniata</taxon>
        <taxon>Vertebrata</taxon>
        <taxon>Euteleostomi</taxon>
        <taxon>Actinopterygii</taxon>
        <taxon>Neopterygii</taxon>
        <taxon>Teleostei</taxon>
        <taxon>Protacanthopterygii</taxon>
        <taxon>Salmoniformes</taxon>
        <taxon>Salmonidae</taxon>
        <taxon>Salmoninae</taxon>
        <taxon>Oncorhynchus</taxon>
    </lineage>
</organism>
<dbReference type="GO" id="GO:0000977">
    <property type="term" value="F:RNA polymerase II transcription regulatory region sequence-specific DNA binding"/>
    <property type="evidence" value="ECO:0007669"/>
    <property type="project" value="TreeGrafter"/>
</dbReference>
<reference evidence="7" key="2">
    <citation type="submission" date="2014-03" db="EMBL/GenBank/DDBJ databases">
        <authorList>
            <person name="Genoscope - CEA"/>
        </authorList>
    </citation>
    <scope>NUCLEOTIDE SEQUENCE</scope>
</reference>
<feature type="compositionally biased region" description="Basic and acidic residues" evidence="6">
    <location>
        <begin position="513"/>
        <end position="532"/>
    </location>
</feature>
<keyword evidence="4" id="KW-0804">Transcription</keyword>
<evidence type="ECO:0000313" key="7">
    <source>
        <dbReference type="EMBL" id="CDQ81109.1"/>
    </source>
</evidence>